<dbReference type="KEGG" id="atl:Athai_61330"/>
<keyword evidence="2" id="KW-0158">Chromosome</keyword>
<accession>A0A7R7DVZ1</accession>
<dbReference type="GO" id="GO:0005694">
    <property type="term" value="C:chromosome"/>
    <property type="evidence" value="ECO:0007669"/>
    <property type="project" value="UniProtKB-SubCell"/>
</dbReference>
<dbReference type="PANTHER" id="PTHR13386">
    <property type="entry name" value="HISTONE PARYLATION FACTOR 1"/>
    <property type="match status" value="1"/>
</dbReference>
<dbReference type="Pfam" id="PF10228">
    <property type="entry name" value="HPF1"/>
    <property type="match status" value="1"/>
</dbReference>
<evidence type="ECO:0000313" key="3">
    <source>
        <dbReference type="EMBL" id="BCJ38630.1"/>
    </source>
</evidence>
<sequence>MRDRANGALSEVPYDAAMSDETRRAWALAEARSRFPAVEERVRRVYGLRVPRHLAVFAALWESADDAERAGLRQLGIGPFGITEYFAPDGLSLVGVDGLDERLHGRYRCDPAEFVTVCSGDSDGLHYGLWYDDPAQLPAFVVFNWARDSAETWTNGAATLLVQLRHRIDAVATDCGPEGPEARALRPLSAALDWFAAADRDAVAADGIPTWAQSPRQATAVALFPALPPGTGDPRLDRSEQRLRILQSGGPEATGLIADAERELAAGRPAYALAVGSELHWVDADEYRERGLALLVGAYRALGRDALAGIAEAHAAHRDLPSVDVLVRPH</sequence>
<dbReference type="GO" id="GO:0006974">
    <property type="term" value="P:DNA damage response"/>
    <property type="evidence" value="ECO:0007669"/>
    <property type="project" value="InterPro"/>
</dbReference>
<proteinExistence type="predicted"/>
<protein>
    <submittedName>
        <fullName evidence="3">Uncharacterized protein</fullName>
    </submittedName>
</protein>
<dbReference type="EMBL" id="AP023355">
    <property type="protein sequence ID" value="BCJ38630.1"/>
    <property type="molecule type" value="Genomic_DNA"/>
</dbReference>
<dbReference type="InterPro" id="IPR019361">
    <property type="entry name" value="HPF1"/>
</dbReference>
<dbReference type="GO" id="GO:0042393">
    <property type="term" value="F:histone binding"/>
    <property type="evidence" value="ECO:0007669"/>
    <property type="project" value="InterPro"/>
</dbReference>
<evidence type="ECO:0000313" key="4">
    <source>
        <dbReference type="Proteomes" id="UP000611640"/>
    </source>
</evidence>
<keyword evidence="4" id="KW-1185">Reference proteome</keyword>
<dbReference type="GO" id="GO:0072572">
    <property type="term" value="F:poly-ADP-D-ribose binding"/>
    <property type="evidence" value="ECO:0007669"/>
    <property type="project" value="TreeGrafter"/>
</dbReference>
<evidence type="ECO:0000256" key="1">
    <source>
        <dbReference type="ARBA" id="ARBA00004286"/>
    </source>
</evidence>
<gene>
    <name evidence="3" type="ORF">Athai_61330</name>
</gene>
<evidence type="ECO:0000256" key="2">
    <source>
        <dbReference type="ARBA" id="ARBA00022454"/>
    </source>
</evidence>
<dbReference type="Proteomes" id="UP000611640">
    <property type="component" value="Chromosome"/>
</dbReference>
<organism evidence="3 4">
    <name type="scientific">Actinocatenispora thailandica</name>
    <dbReference type="NCBI Taxonomy" id="227318"/>
    <lineage>
        <taxon>Bacteria</taxon>
        <taxon>Bacillati</taxon>
        <taxon>Actinomycetota</taxon>
        <taxon>Actinomycetes</taxon>
        <taxon>Micromonosporales</taxon>
        <taxon>Micromonosporaceae</taxon>
        <taxon>Actinocatenispora</taxon>
    </lineage>
</organism>
<dbReference type="PANTHER" id="PTHR13386:SF1">
    <property type="entry name" value="HISTONE PARYLATION FACTOR 1"/>
    <property type="match status" value="1"/>
</dbReference>
<name>A0A7R7DVZ1_9ACTN</name>
<dbReference type="AlphaFoldDB" id="A0A7R7DVZ1"/>
<comment type="subcellular location">
    <subcellularLocation>
        <location evidence="1">Chromosome</location>
    </subcellularLocation>
</comment>
<reference evidence="3 4" key="1">
    <citation type="submission" date="2020-08" db="EMBL/GenBank/DDBJ databases">
        <title>Whole genome shotgun sequence of Actinocatenispora thailandica NBRC 105041.</title>
        <authorList>
            <person name="Komaki H."/>
            <person name="Tamura T."/>
        </authorList>
    </citation>
    <scope>NUCLEOTIDE SEQUENCE [LARGE SCALE GENOMIC DNA]</scope>
    <source>
        <strain evidence="3 4">NBRC 105041</strain>
    </source>
</reference>